<dbReference type="EMBL" id="CP040710">
    <property type="protein sequence ID" value="QCX00544.1"/>
    <property type="molecule type" value="Genomic_DNA"/>
</dbReference>
<organism evidence="1 2">
    <name type="scientific">Aggregatimonas sangjinii</name>
    <dbReference type="NCBI Taxonomy" id="2583587"/>
    <lineage>
        <taxon>Bacteria</taxon>
        <taxon>Pseudomonadati</taxon>
        <taxon>Bacteroidota</taxon>
        <taxon>Flavobacteriia</taxon>
        <taxon>Flavobacteriales</taxon>
        <taxon>Flavobacteriaceae</taxon>
        <taxon>Aggregatimonas</taxon>
    </lineage>
</organism>
<gene>
    <name evidence="1" type="ORF">FGM00_10625</name>
</gene>
<dbReference type="KEGG" id="asag:FGM00_10625"/>
<sequence>MKRIVAYSIMAVLMACDDGDLQIETLDFDSVDPQTCETLVAEGTEPIVFFKINSDEALILELPATALLNEVATDVTSNVTAGGSTAITYRIFDDAVTKDYFCSQIPLGSPLLSEEIQAESGQVIITTTTTDSITYTHDIRLSAISLLTSANTRITDLSIDQFGIVTTTRSTE</sequence>
<dbReference type="PROSITE" id="PS51257">
    <property type="entry name" value="PROKAR_LIPOPROTEIN"/>
    <property type="match status" value="1"/>
</dbReference>
<evidence type="ECO:0008006" key="3">
    <source>
        <dbReference type="Google" id="ProtNLM"/>
    </source>
</evidence>
<dbReference type="AlphaFoldDB" id="A0A5B7SV86"/>
<dbReference type="Proteomes" id="UP000310017">
    <property type="component" value="Chromosome"/>
</dbReference>
<accession>A0A5B7SV86</accession>
<name>A0A5B7SV86_9FLAO</name>
<dbReference type="OrthoDB" id="1417969at2"/>
<protein>
    <recommendedName>
        <fullName evidence="3">Lipoprotein</fullName>
    </recommendedName>
</protein>
<keyword evidence="2" id="KW-1185">Reference proteome</keyword>
<dbReference type="RefSeq" id="WP_138852889.1">
    <property type="nucleotide sequence ID" value="NZ_CP040710.1"/>
</dbReference>
<reference evidence="1 2" key="1">
    <citation type="submission" date="2019-05" db="EMBL/GenBank/DDBJ databases">
        <title>Genome sequencing of F202Z8.</title>
        <authorList>
            <person name="Kwon Y.M."/>
        </authorList>
    </citation>
    <scope>NUCLEOTIDE SEQUENCE [LARGE SCALE GENOMIC DNA]</scope>
    <source>
        <strain evidence="1 2">F202Z8</strain>
    </source>
</reference>
<evidence type="ECO:0000313" key="1">
    <source>
        <dbReference type="EMBL" id="QCX00544.1"/>
    </source>
</evidence>
<evidence type="ECO:0000313" key="2">
    <source>
        <dbReference type="Proteomes" id="UP000310017"/>
    </source>
</evidence>
<proteinExistence type="predicted"/>